<name>A0A8T2Y1X4_POPDE</name>
<evidence type="ECO:0000313" key="2">
    <source>
        <dbReference type="Proteomes" id="UP000807159"/>
    </source>
</evidence>
<dbReference type="Proteomes" id="UP000807159">
    <property type="component" value="Chromosome 9"/>
</dbReference>
<accession>A0A8T2Y1X4</accession>
<organism evidence="1 2">
    <name type="scientific">Populus deltoides</name>
    <name type="common">Eastern poplar</name>
    <name type="synonym">Eastern cottonwood</name>
    <dbReference type="NCBI Taxonomy" id="3696"/>
    <lineage>
        <taxon>Eukaryota</taxon>
        <taxon>Viridiplantae</taxon>
        <taxon>Streptophyta</taxon>
        <taxon>Embryophyta</taxon>
        <taxon>Tracheophyta</taxon>
        <taxon>Spermatophyta</taxon>
        <taxon>Magnoliopsida</taxon>
        <taxon>eudicotyledons</taxon>
        <taxon>Gunneridae</taxon>
        <taxon>Pentapetalae</taxon>
        <taxon>rosids</taxon>
        <taxon>fabids</taxon>
        <taxon>Malpighiales</taxon>
        <taxon>Salicaceae</taxon>
        <taxon>Saliceae</taxon>
        <taxon>Populus</taxon>
    </lineage>
</organism>
<protein>
    <submittedName>
        <fullName evidence="1">Uncharacterized protein</fullName>
    </submittedName>
</protein>
<comment type="caution">
    <text evidence="1">The sequence shown here is derived from an EMBL/GenBank/DDBJ whole genome shotgun (WGS) entry which is preliminary data.</text>
</comment>
<proteinExistence type="predicted"/>
<sequence length="102" mass="11647">MSWFVFSYDGENPTEEESQWIYPTSTTSPELVFAATTVNGLKNDVEIMSSAATTVLQELSSMMQKLDKIRCQCQSKFHSFSFLTYKGKYIDGSMPPTKEMEY</sequence>
<gene>
    <name evidence="1" type="ORF">H0E87_017829</name>
</gene>
<evidence type="ECO:0000313" key="1">
    <source>
        <dbReference type="EMBL" id="KAH8499067.1"/>
    </source>
</evidence>
<dbReference type="AlphaFoldDB" id="A0A8T2Y1X4"/>
<dbReference type="EMBL" id="JACEGQ020000009">
    <property type="protein sequence ID" value="KAH8499067.1"/>
    <property type="molecule type" value="Genomic_DNA"/>
</dbReference>
<keyword evidence="2" id="KW-1185">Reference proteome</keyword>
<reference evidence="1" key="1">
    <citation type="journal article" date="2021" name="J. Hered.">
        <title>Genome Assembly of Salicaceae Populus deltoides (Eastern Cottonwood) I-69 Based on Nanopore Sequencing and Hi-C Technologies.</title>
        <authorList>
            <person name="Bai S."/>
            <person name="Wu H."/>
            <person name="Zhang J."/>
            <person name="Pan Z."/>
            <person name="Zhao W."/>
            <person name="Li Z."/>
            <person name="Tong C."/>
        </authorList>
    </citation>
    <scope>NUCLEOTIDE SEQUENCE</scope>
    <source>
        <tissue evidence="1">Leaf</tissue>
    </source>
</reference>